<keyword evidence="2" id="KW-1185">Reference proteome</keyword>
<dbReference type="AlphaFoldDB" id="A0A1M7KL42"/>
<accession>A0A1M7KL42</accession>
<reference evidence="2" key="1">
    <citation type="submission" date="2016-11" db="EMBL/GenBank/DDBJ databases">
        <authorList>
            <person name="Varghese N."/>
            <person name="Submissions S."/>
        </authorList>
    </citation>
    <scope>NUCLEOTIDE SEQUENCE [LARGE SCALE GENOMIC DNA]</scope>
    <source>
        <strain evidence="2">DSM 26899</strain>
    </source>
</reference>
<evidence type="ECO:0000313" key="1">
    <source>
        <dbReference type="EMBL" id="SHM66172.1"/>
    </source>
</evidence>
<dbReference type="EMBL" id="FRAV01000066">
    <property type="protein sequence ID" value="SHM66172.1"/>
    <property type="molecule type" value="Genomic_DNA"/>
</dbReference>
<sequence length="96" mass="11758">MYGKYWKSNTHQIFAVFSNLNLSESYFDQLLYMEQYAMERRNAWLNSFRSILNKLDSTITSWVRFNYLGFIVITTRKFEKKSRDDFRIDNYCYICV</sequence>
<proteinExistence type="predicted"/>
<protein>
    <submittedName>
        <fullName evidence="1">Uncharacterized protein</fullName>
    </submittedName>
</protein>
<evidence type="ECO:0000313" key="2">
    <source>
        <dbReference type="Proteomes" id="UP000184364"/>
    </source>
</evidence>
<organism evidence="1 2">
    <name type="scientific">Chryseobacterium polytrichastri</name>
    <dbReference type="NCBI Taxonomy" id="1302687"/>
    <lineage>
        <taxon>Bacteria</taxon>
        <taxon>Pseudomonadati</taxon>
        <taxon>Bacteroidota</taxon>
        <taxon>Flavobacteriia</taxon>
        <taxon>Flavobacteriales</taxon>
        <taxon>Weeksellaceae</taxon>
        <taxon>Chryseobacterium group</taxon>
        <taxon>Chryseobacterium</taxon>
    </lineage>
</organism>
<dbReference type="Proteomes" id="UP000184364">
    <property type="component" value="Unassembled WGS sequence"/>
</dbReference>
<gene>
    <name evidence="1" type="ORF">SAMN05444267_10668</name>
</gene>
<name>A0A1M7KL42_9FLAO</name>